<dbReference type="GO" id="GO:0071037">
    <property type="term" value="P:nuclear polyadenylation-dependent snRNA catabolic process"/>
    <property type="evidence" value="ECO:0007669"/>
    <property type="project" value="TreeGrafter"/>
</dbReference>
<dbReference type="GO" id="GO:0005730">
    <property type="term" value="C:nucleolus"/>
    <property type="evidence" value="ECO:0007669"/>
    <property type="project" value="TreeGrafter"/>
</dbReference>
<dbReference type="GO" id="GO:0071040">
    <property type="term" value="P:nuclear polyadenylation-dependent antisense transcript catabolic process"/>
    <property type="evidence" value="ECO:0007669"/>
    <property type="project" value="TreeGrafter"/>
</dbReference>
<dbReference type="GO" id="GO:0071039">
    <property type="term" value="P:nuclear polyadenylation-dependent CUT catabolic process"/>
    <property type="evidence" value="ECO:0007669"/>
    <property type="project" value="TreeGrafter"/>
</dbReference>
<comment type="caution">
    <text evidence="1">The sequence shown here is derived from an EMBL/GenBank/DDBJ whole genome shotgun (WGS) entry which is preliminary data.</text>
</comment>
<organism evidence="1 2">
    <name type="scientific">Carex littledalei</name>
    <dbReference type="NCBI Taxonomy" id="544730"/>
    <lineage>
        <taxon>Eukaryota</taxon>
        <taxon>Viridiplantae</taxon>
        <taxon>Streptophyta</taxon>
        <taxon>Embryophyta</taxon>
        <taxon>Tracheophyta</taxon>
        <taxon>Spermatophyta</taxon>
        <taxon>Magnoliopsida</taxon>
        <taxon>Liliopsida</taxon>
        <taxon>Poales</taxon>
        <taxon>Cyperaceae</taxon>
        <taxon>Cyperoideae</taxon>
        <taxon>Cariceae</taxon>
        <taxon>Carex</taxon>
        <taxon>Carex subgen. Euthyceras</taxon>
    </lineage>
</organism>
<dbReference type="EMBL" id="SWLB01000014">
    <property type="protein sequence ID" value="KAF3330078.1"/>
    <property type="molecule type" value="Genomic_DNA"/>
</dbReference>
<dbReference type="GO" id="GO:0000175">
    <property type="term" value="F:3'-5'-RNA exonuclease activity"/>
    <property type="evidence" value="ECO:0007669"/>
    <property type="project" value="InterPro"/>
</dbReference>
<dbReference type="GO" id="GO:0003727">
    <property type="term" value="F:single-stranded RNA binding"/>
    <property type="evidence" value="ECO:0007669"/>
    <property type="project" value="TreeGrafter"/>
</dbReference>
<dbReference type="GO" id="GO:0071036">
    <property type="term" value="P:nuclear polyadenylation-dependent snoRNA catabolic process"/>
    <property type="evidence" value="ECO:0007669"/>
    <property type="project" value="TreeGrafter"/>
</dbReference>
<evidence type="ECO:0000313" key="1">
    <source>
        <dbReference type="EMBL" id="KAF3330078.1"/>
    </source>
</evidence>
<sequence>MKLPKDPQQIYDTIAESPSPIVVSHIEELCNLLQNSNLSIDDLFDNILERRLDPAGRCPLSAYNYSLLSQLSSKRGEMFNFSLNGAEKVFQIGNKRASRDLFIKKFSCKSPVYHNCRIYASDGRLLCYCDKKKLEWYLQRDLAKMVEDDPPAIVLLFEPKGRPDDKDNDFYIQSKRNICVSCGEEKHYIRYRIIPSCYRMHFPEHLKSHRSHDIVLLCVDCHEKAHTAAERYKRKVAEEFGVPLFVQKIVNSGEEKVFVSVGPTSDMDSIDGGMGVSPLQLRTAAMALLRHGSSMPSERRDQLLETVKAYYGGREVSQKDLEAALLVGMSPHERRRFEKKGLSLSSNYRGTTLLKSGFPSHMLENGHDNNDSSMACEVGASESDKKLSLLGHGPHGKLVVEQLLEKYGEEGILEFCQKWRQVFVEALHPQFLPGGWNIKHSGKRDFGEHSVYNPAKKAPQIL</sequence>
<keyword evidence="1" id="KW-0378">Hydrolase</keyword>
<dbReference type="GO" id="GO:0071038">
    <property type="term" value="P:TRAMP-dependent tRNA surveillance pathway"/>
    <property type="evidence" value="ECO:0007669"/>
    <property type="project" value="TreeGrafter"/>
</dbReference>
<dbReference type="PANTHER" id="PTHR12124">
    <property type="entry name" value="POLYMYOSITIS/SCLERODERMA AUTOANTIGEN-RELATED"/>
    <property type="match status" value="1"/>
</dbReference>
<dbReference type="GO" id="GO:0000176">
    <property type="term" value="C:nuclear exosome (RNase complex)"/>
    <property type="evidence" value="ECO:0007669"/>
    <property type="project" value="TreeGrafter"/>
</dbReference>
<dbReference type="GO" id="GO:0071051">
    <property type="term" value="P:poly(A)-dependent snoRNA 3'-end processing"/>
    <property type="evidence" value="ECO:0007669"/>
    <property type="project" value="TreeGrafter"/>
</dbReference>
<dbReference type="GO" id="GO:0071044">
    <property type="term" value="P:histone mRNA catabolic process"/>
    <property type="evidence" value="ECO:0007669"/>
    <property type="project" value="TreeGrafter"/>
</dbReference>
<dbReference type="OrthoDB" id="2250022at2759"/>
<keyword evidence="2" id="KW-1185">Reference proteome</keyword>
<keyword evidence="1" id="KW-0540">Nuclease</keyword>
<dbReference type="Proteomes" id="UP000623129">
    <property type="component" value="Unassembled WGS sequence"/>
</dbReference>
<dbReference type="GO" id="GO:0071035">
    <property type="term" value="P:nuclear polyadenylation-dependent rRNA catabolic process"/>
    <property type="evidence" value="ECO:0007669"/>
    <property type="project" value="TreeGrafter"/>
</dbReference>
<dbReference type="InterPro" id="IPR045092">
    <property type="entry name" value="Rrp6-like"/>
</dbReference>
<accession>A0A833QXU3</accession>
<dbReference type="PANTHER" id="PTHR12124:SF68">
    <property type="entry name" value="PROTEIN RRP6-LIKE 3"/>
    <property type="match status" value="1"/>
</dbReference>
<dbReference type="GO" id="GO:0000467">
    <property type="term" value="P:exonucleolytic trimming to generate mature 3'-end of 5.8S rRNA from tricistronic rRNA transcript (SSU-rRNA, 5.8S rRNA, LSU-rRNA)"/>
    <property type="evidence" value="ECO:0007669"/>
    <property type="project" value="InterPro"/>
</dbReference>
<keyword evidence="1" id="KW-0269">Exonuclease</keyword>
<name>A0A833QXU3_9POAL</name>
<protein>
    <submittedName>
        <fullName evidence="1">Exonuclease 3'-5' domain-containing protein 2</fullName>
    </submittedName>
</protein>
<reference evidence="1" key="1">
    <citation type="submission" date="2020-01" db="EMBL/GenBank/DDBJ databases">
        <title>Genome sequence of Kobresia littledalei, the first chromosome-level genome in the family Cyperaceae.</title>
        <authorList>
            <person name="Qu G."/>
        </authorList>
    </citation>
    <scope>NUCLEOTIDE SEQUENCE</scope>
    <source>
        <strain evidence="1">C.B.Clarke</strain>
        <tissue evidence="1">Leaf</tissue>
    </source>
</reference>
<evidence type="ECO:0000313" key="2">
    <source>
        <dbReference type="Proteomes" id="UP000623129"/>
    </source>
</evidence>
<proteinExistence type="predicted"/>
<gene>
    <name evidence="1" type="ORF">FCM35_KLT05409</name>
</gene>
<dbReference type="AlphaFoldDB" id="A0A833QXU3"/>